<dbReference type="EMBL" id="JACGWJ010000014">
    <property type="protein sequence ID" value="KAL0373611.1"/>
    <property type="molecule type" value="Genomic_DNA"/>
</dbReference>
<comment type="caution">
    <text evidence="1">The sequence shown here is derived from an EMBL/GenBank/DDBJ whole genome shotgun (WGS) entry which is preliminary data.</text>
</comment>
<dbReference type="PANTHER" id="PTHR37610:SF40">
    <property type="entry name" value="OS01G0909600 PROTEIN"/>
    <property type="match status" value="1"/>
</dbReference>
<organism evidence="1">
    <name type="scientific">Sesamum radiatum</name>
    <name type="common">Black benniseed</name>
    <dbReference type="NCBI Taxonomy" id="300843"/>
    <lineage>
        <taxon>Eukaryota</taxon>
        <taxon>Viridiplantae</taxon>
        <taxon>Streptophyta</taxon>
        <taxon>Embryophyta</taxon>
        <taxon>Tracheophyta</taxon>
        <taxon>Spermatophyta</taxon>
        <taxon>Magnoliopsida</taxon>
        <taxon>eudicotyledons</taxon>
        <taxon>Gunneridae</taxon>
        <taxon>Pentapetalae</taxon>
        <taxon>asterids</taxon>
        <taxon>lamiids</taxon>
        <taxon>Lamiales</taxon>
        <taxon>Pedaliaceae</taxon>
        <taxon>Sesamum</taxon>
    </lineage>
</organism>
<evidence type="ECO:0008006" key="2">
    <source>
        <dbReference type="Google" id="ProtNLM"/>
    </source>
</evidence>
<protein>
    <recommendedName>
        <fullName evidence="2">Retrotransposon gag domain-containing protein</fullName>
    </recommendedName>
</protein>
<reference evidence="1" key="2">
    <citation type="journal article" date="2024" name="Plant">
        <title>Genomic evolution and insights into agronomic trait innovations of Sesamum species.</title>
        <authorList>
            <person name="Miao H."/>
            <person name="Wang L."/>
            <person name="Qu L."/>
            <person name="Liu H."/>
            <person name="Sun Y."/>
            <person name="Le M."/>
            <person name="Wang Q."/>
            <person name="Wei S."/>
            <person name="Zheng Y."/>
            <person name="Lin W."/>
            <person name="Duan Y."/>
            <person name="Cao H."/>
            <person name="Xiong S."/>
            <person name="Wang X."/>
            <person name="Wei L."/>
            <person name="Li C."/>
            <person name="Ma Q."/>
            <person name="Ju M."/>
            <person name="Zhao R."/>
            <person name="Li G."/>
            <person name="Mu C."/>
            <person name="Tian Q."/>
            <person name="Mei H."/>
            <person name="Zhang T."/>
            <person name="Gao T."/>
            <person name="Zhang H."/>
        </authorList>
    </citation>
    <scope>NUCLEOTIDE SEQUENCE</scope>
    <source>
        <strain evidence="1">G02</strain>
    </source>
</reference>
<gene>
    <name evidence="1" type="ORF">Sradi_3276800</name>
</gene>
<name>A0AAW2R0N4_SESRA</name>
<dbReference type="PANTHER" id="PTHR37610">
    <property type="entry name" value="CCHC-TYPE DOMAIN-CONTAINING PROTEIN"/>
    <property type="match status" value="1"/>
</dbReference>
<dbReference type="AlphaFoldDB" id="A0AAW2R0N4"/>
<sequence>MKMFFIDGTYLKPAGNTKECKQWFRTDSIVFSWIMNSISKDLVKAFSYAKSATSLWIQLEARFGQANRPMIYNIQREIASISQENIDVVSYFTKITMLWDELECVDPTPEHTGSSQRTMADKVTSTQLMQFLLGLNDCFDAIHSQILDPLPSLDKAHSLVLRVESQR</sequence>
<evidence type="ECO:0000313" key="1">
    <source>
        <dbReference type="EMBL" id="KAL0373611.1"/>
    </source>
</evidence>
<accession>A0AAW2R0N4</accession>
<proteinExistence type="predicted"/>
<reference evidence="1" key="1">
    <citation type="submission" date="2020-06" db="EMBL/GenBank/DDBJ databases">
        <authorList>
            <person name="Li T."/>
            <person name="Hu X."/>
            <person name="Zhang T."/>
            <person name="Song X."/>
            <person name="Zhang H."/>
            <person name="Dai N."/>
            <person name="Sheng W."/>
            <person name="Hou X."/>
            <person name="Wei L."/>
        </authorList>
    </citation>
    <scope>NUCLEOTIDE SEQUENCE</scope>
    <source>
        <strain evidence="1">G02</strain>
        <tissue evidence="1">Leaf</tissue>
    </source>
</reference>